<evidence type="ECO:0000256" key="2">
    <source>
        <dbReference type="ARBA" id="ARBA00023054"/>
    </source>
</evidence>
<dbReference type="EMBL" id="CP136893">
    <property type="protein sequence ID" value="WOL03547.1"/>
    <property type="molecule type" value="Genomic_DNA"/>
</dbReference>
<dbReference type="AlphaFoldDB" id="A0AAQ3K7H9"/>
<dbReference type="PANTHER" id="PTHR31580:SF49">
    <property type="entry name" value="FILAMENT-LIKE PLANT PROTEIN 3"/>
    <property type="match status" value="1"/>
</dbReference>
<feature type="coiled-coil region" evidence="3">
    <location>
        <begin position="504"/>
        <end position="590"/>
    </location>
</feature>
<feature type="compositionally biased region" description="Basic and acidic residues" evidence="4">
    <location>
        <begin position="1"/>
        <end position="18"/>
    </location>
</feature>
<feature type="region of interest" description="Disordered" evidence="4">
    <location>
        <begin position="1"/>
        <end position="58"/>
    </location>
</feature>
<protein>
    <submittedName>
        <fullName evidence="5">Filament-like plant protein 3 isoform X2</fullName>
    </submittedName>
</protein>
<evidence type="ECO:0000313" key="5">
    <source>
        <dbReference type="EMBL" id="WOL03547.1"/>
    </source>
</evidence>
<accession>A0AAQ3K7H9</accession>
<evidence type="ECO:0000256" key="3">
    <source>
        <dbReference type="SAM" id="Coils"/>
    </source>
</evidence>
<feature type="coiled-coil region" evidence="3">
    <location>
        <begin position="629"/>
        <end position="712"/>
    </location>
</feature>
<keyword evidence="2 3" id="KW-0175">Coiled coil</keyword>
<feature type="region of interest" description="Disordered" evidence="4">
    <location>
        <begin position="355"/>
        <end position="381"/>
    </location>
</feature>
<dbReference type="Pfam" id="PF05911">
    <property type="entry name" value="FPP"/>
    <property type="match status" value="4"/>
</dbReference>
<dbReference type="Proteomes" id="UP001327560">
    <property type="component" value="Chromosome 4"/>
</dbReference>
<feature type="compositionally biased region" description="Basic and acidic residues" evidence="4">
    <location>
        <begin position="28"/>
        <end position="37"/>
    </location>
</feature>
<sequence>MDRRSWLWKRKSSEKNAGETESSGSVSSERHSGEQEVLKTSSINSSPNHAQLPEVSSKDVNHEVNEIIKTLNNKLSAALLNISAKEDLVKQHAKVAEEAVLGWENADKEVSSLKQQLEAASKKNSSLEDKAIHLDAALKECVRQLRLSREEQEQKVLDAIRKKTHEWESEKSELEIRLVELQAQLEAKAEFIASFDRDFISEIEALKEENSGLKFMLFTLTNDLQTRALELELSTRSAETASKQHLDSIKKVARLDAECRKLRAAARKSSLANEHKLISNSHYADSVTDSQSDAGEKLLSLDNEQSCSDSWASALIVELDQLKEKDNTRNNTTSVEIGLMDDFLEMERLVALPEADHGSSSIEHDADSDHTVSRDGSSRKELETVRLRMTELEELIEKMKYEKVEMDRSLAIKSNQLKSTDDQLVVAESKLAELQRQLNLVNGEKHALEIELESTEAKKNELDFQLESTLKENSKLHERVTLFDRKFEEEMNLSAKLKVRCQHMESIETKMNQMELQLELAYGEIAELKGNVSLLEGNIEEEKKLSTELASRCWKVDELKVKKEELESQLESANMELSRLHEKVDLVERKFVEEKAFSSELLAKCETMEVIKAKKTELDCQFSTKQLEVSRLQEKVNMLEGNVEKERALLSVLVADKKAIEAKRDELVVQLELDHLEIRRLQEKVSTLEKQVEEEKALSMEFEAKYHKLEVELFSKQEAPQFHLSASSNKKLMLRQEEVALAAGKLVECQKTIASLNQQLKSLANFDDFMLLTHRPDSNGGPLEFSGESMVLDPFISPENLEVSSALPNVKQSDSQMLSTFSAGHLEFSLPSRKNRVIETQ</sequence>
<evidence type="ECO:0000256" key="4">
    <source>
        <dbReference type="SAM" id="MobiDB-lite"/>
    </source>
</evidence>
<dbReference type="PANTHER" id="PTHR31580">
    <property type="entry name" value="FILAMENT-LIKE PLANT PROTEIN 4"/>
    <property type="match status" value="1"/>
</dbReference>
<proteinExistence type="inferred from homology"/>
<evidence type="ECO:0000313" key="6">
    <source>
        <dbReference type="Proteomes" id="UP001327560"/>
    </source>
</evidence>
<dbReference type="InterPro" id="IPR008587">
    <property type="entry name" value="FPP_plant"/>
</dbReference>
<feature type="compositionally biased region" description="Polar residues" evidence="4">
    <location>
        <begin position="38"/>
        <end position="49"/>
    </location>
</feature>
<reference evidence="5 6" key="1">
    <citation type="submission" date="2023-10" db="EMBL/GenBank/DDBJ databases">
        <title>Chromosome-scale genome assembly provides insights into flower coloration mechanisms of Canna indica.</title>
        <authorList>
            <person name="Li C."/>
        </authorList>
    </citation>
    <scope>NUCLEOTIDE SEQUENCE [LARGE SCALE GENOMIC DNA]</scope>
    <source>
        <tissue evidence="5">Flower</tissue>
    </source>
</reference>
<organism evidence="5 6">
    <name type="scientific">Canna indica</name>
    <name type="common">Indian-shot</name>
    <dbReference type="NCBI Taxonomy" id="4628"/>
    <lineage>
        <taxon>Eukaryota</taxon>
        <taxon>Viridiplantae</taxon>
        <taxon>Streptophyta</taxon>
        <taxon>Embryophyta</taxon>
        <taxon>Tracheophyta</taxon>
        <taxon>Spermatophyta</taxon>
        <taxon>Magnoliopsida</taxon>
        <taxon>Liliopsida</taxon>
        <taxon>Zingiberales</taxon>
        <taxon>Cannaceae</taxon>
        <taxon>Canna</taxon>
    </lineage>
</organism>
<comment type="similarity">
    <text evidence="1">Belongs to the FPP family.</text>
</comment>
<evidence type="ECO:0000256" key="1">
    <source>
        <dbReference type="ARBA" id="ARBA00005921"/>
    </source>
</evidence>
<gene>
    <name evidence="5" type="ORF">Cni_G12267</name>
</gene>
<feature type="coiled-coil region" evidence="3">
    <location>
        <begin position="382"/>
        <end position="472"/>
    </location>
</feature>
<keyword evidence="6" id="KW-1185">Reference proteome</keyword>
<feature type="coiled-coil region" evidence="3">
    <location>
        <begin position="103"/>
        <end position="184"/>
    </location>
</feature>
<name>A0AAQ3K7H9_9LILI</name>